<feature type="domain" description="Phosphodiester glycosidase" evidence="1">
    <location>
        <begin position="95"/>
        <end position="278"/>
    </location>
</feature>
<dbReference type="AlphaFoldDB" id="A0A2S9J0S2"/>
<reference evidence="2 3" key="1">
    <citation type="submission" date="2018-02" db="EMBL/GenBank/DDBJ databases">
        <title>The draft genome of Sphingobacterium sp. 5JN-11.</title>
        <authorList>
            <person name="Liu L."/>
            <person name="Li L."/>
            <person name="Liang L."/>
            <person name="Zhang X."/>
            <person name="Wang T."/>
        </authorList>
    </citation>
    <scope>NUCLEOTIDE SEQUENCE [LARGE SCALE GENOMIC DNA]</scope>
    <source>
        <strain evidence="2 3">5JN-11</strain>
    </source>
</reference>
<dbReference type="OrthoDB" id="9809781at2"/>
<dbReference type="EMBL" id="PVBQ01000014">
    <property type="protein sequence ID" value="PRD46368.1"/>
    <property type="molecule type" value="Genomic_DNA"/>
</dbReference>
<proteinExistence type="predicted"/>
<evidence type="ECO:0000259" key="1">
    <source>
        <dbReference type="Pfam" id="PF09992"/>
    </source>
</evidence>
<keyword evidence="3" id="KW-1185">Reference proteome</keyword>
<dbReference type="RefSeq" id="WP_105717911.1">
    <property type="nucleotide sequence ID" value="NZ_PVBQ01000014.1"/>
</dbReference>
<dbReference type="Proteomes" id="UP000239711">
    <property type="component" value="Unassembled WGS sequence"/>
</dbReference>
<protein>
    <recommendedName>
        <fullName evidence="1">Phosphodiester glycosidase domain-containing protein</fullName>
    </recommendedName>
</protein>
<organism evidence="2 3">
    <name type="scientific">Sphingobacterium haloxyli</name>
    <dbReference type="NCBI Taxonomy" id="2100533"/>
    <lineage>
        <taxon>Bacteria</taxon>
        <taxon>Pseudomonadati</taxon>
        <taxon>Bacteroidota</taxon>
        <taxon>Sphingobacteriia</taxon>
        <taxon>Sphingobacteriales</taxon>
        <taxon>Sphingobacteriaceae</taxon>
        <taxon>Sphingobacterium</taxon>
    </lineage>
</organism>
<dbReference type="Pfam" id="PF09992">
    <property type="entry name" value="NAGPA"/>
    <property type="match status" value="1"/>
</dbReference>
<dbReference type="PANTHER" id="PTHR40446">
    <property type="entry name" value="N-ACETYLGLUCOSAMINE-1-PHOSPHODIESTER ALPHA-N-ACETYLGLUCOSAMINIDASE"/>
    <property type="match status" value="1"/>
</dbReference>
<accession>A0A2S9J0S2</accession>
<sequence>MYRPIINILVGIFLFVTAGFAQENQDSLLVATKDWKITKVKKGVVWKQGHFHNLFDSEQEINYVEIDLKRNLKKLYLAAEPSELKPTSQLASEHQALVAVNGGFFDMKNGGATDFIQVDNKVVNRTRKKSERGNALLLLSKKEIKIKAATDTLYEAEHYPNVMLSGPLLIVNSKPYPLAKNAFNDNRHPRTAAALTENGKLLLFVVDGRNKSSHGMNLHELSRVLRWLGAKEAMNLDGGGSSTLYIKGATGNGVVNHPSDNKLFDHEGERAVANIIYLK</sequence>
<gene>
    <name evidence="2" type="ORF">C5745_15440</name>
</gene>
<evidence type="ECO:0000313" key="3">
    <source>
        <dbReference type="Proteomes" id="UP000239711"/>
    </source>
</evidence>
<evidence type="ECO:0000313" key="2">
    <source>
        <dbReference type="EMBL" id="PRD46368.1"/>
    </source>
</evidence>
<dbReference type="PANTHER" id="PTHR40446:SF2">
    <property type="entry name" value="N-ACETYLGLUCOSAMINE-1-PHOSPHODIESTER ALPHA-N-ACETYLGLUCOSAMINIDASE"/>
    <property type="match status" value="1"/>
</dbReference>
<comment type="caution">
    <text evidence="2">The sequence shown here is derived from an EMBL/GenBank/DDBJ whole genome shotgun (WGS) entry which is preliminary data.</text>
</comment>
<name>A0A2S9J0S2_9SPHI</name>
<dbReference type="InterPro" id="IPR018711">
    <property type="entry name" value="NAGPA"/>
</dbReference>